<reference evidence="4 5" key="1">
    <citation type="journal article" date="2023" name="Int. J. Mol. Sci.">
        <title>De Novo Assembly and Annotation of 11 Diverse Shrub Willow (Salix) Genomes Reveals Novel Gene Organization in Sex-Linked Regions.</title>
        <authorList>
            <person name="Hyden B."/>
            <person name="Feng K."/>
            <person name="Yates T.B."/>
            <person name="Jawdy S."/>
            <person name="Cereghino C."/>
            <person name="Smart L.B."/>
            <person name="Muchero W."/>
        </authorList>
    </citation>
    <scope>NUCLEOTIDE SEQUENCE [LARGE SCALE GENOMIC DNA]</scope>
    <source>
        <tissue evidence="4">Shoot tip</tissue>
    </source>
</reference>
<sequence length="140" mass="15815">MARKKVSRNWLNKIRRKVLRSSHRNIILSSNPCSSPGDDENDSDITEEGDYDVLDSIASPPSKRELAMEDIAAITIQANFRGHLARRAFRALRSLVKLQALVRGVHVRKQSRIALQCMHALVRLQVSVRARQLLSQCSDS</sequence>
<keyword evidence="5" id="KW-1185">Reference proteome</keyword>
<dbReference type="Pfam" id="PF00612">
    <property type="entry name" value="IQ"/>
    <property type="match status" value="2"/>
</dbReference>
<gene>
    <name evidence="4" type="ORF">OIU84_006162</name>
</gene>
<evidence type="ECO:0000256" key="2">
    <source>
        <dbReference type="ARBA" id="ARBA00024341"/>
    </source>
</evidence>
<organism evidence="4 5">
    <name type="scientific">Salix udensis</name>
    <dbReference type="NCBI Taxonomy" id="889485"/>
    <lineage>
        <taxon>Eukaryota</taxon>
        <taxon>Viridiplantae</taxon>
        <taxon>Streptophyta</taxon>
        <taxon>Embryophyta</taxon>
        <taxon>Tracheophyta</taxon>
        <taxon>Spermatophyta</taxon>
        <taxon>Magnoliopsida</taxon>
        <taxon>eudicotyledons</taxon>
        <taxon>Gunneridae</taxon>
        <taxon>Pentapetalae</taxon>
        <taxon>rosids</taxon>
        <taxon>fabids</taxon>
        <taxon>Malpighiales</taxon>
        <taxon>Salicaceae</taxon>
        <taxon>Saliceae</taxon>
        <taxon>Salix</taxon>
    </lineage>
</organism>
<dbReference type="EMBL" id="JAPFFJ010000013">
    <property type="protein sequence ID" value="KAJ6413314.1"/>
    <property type="molecule type" value="Genomic_DNA"/>
</dbReference>
<evidence type="ECO:0000256" key="1">
    <source>
        <dbReference type="ARBA" id="ARBA00022860"/>
    </source>
</evidence>
<keyword evidence="1" id="KW-0112">Calmodulin-binding</keyword>
<dbReference type="PANTHER" id="PTHR32295:SF108">
    <property type="entry name" value="PROTEIN IQ-DOMAIN 20"/>
    <property type="match status" value="1"/>
</dbReference>
<comment type="similarity">
    <text evidence="2">Belongs to the IQD family.</text>
</comment>
<accession>A0AAD6K048</accession>
<dbReference type="SMART" id="SM00015">
    <property type="entry name" value="IQ"/>
    <property type="match status" value="2"/>
</dbReference>
<protein>
    <submittedName>
        <fullName evidence="4">Uncharacterized protein</fullName>
    </submittedName>
</protein>
<dbReference type="SUPFAM" id="SSF52540">
    <property type="entry name" value="P-loop containing nucleoside triphosphate hydrolases"/>
    <property type="match status" value="1"/>
</dbReference>
<dbReference type="GO" id="GO:0005516">
    <property type="term" value="F:calmodulin binding"/>
    <property type="evidence" value="ECO:0007669"/>
    <property type="project" value="UniProtKB-KW"/>
</dbReference>
<dbReference type="InterPro" id="IPR000048">
    <property type="entry name" value="IQ_motif_EF-hand-BS"/>
</dbReference>
<name>A0AAD6K048_9ROSI</name>
<comment type="caution">
    <text evidence="4">The sequence shown here is derived from an EMBL/GenBank/DDBJ whole genome shotgun (WGS) entry which is preliminary data.</text>
</comment>
<dbReference type="PANTHER" id="PTHR32295">
    <property type="entry name" value="IQ-DOMAIN 5-RELATED"/>
    <property type="match status" value="1"/>
</dbReference>
<comment type="function">
    <text evidence="3">May be involved in cooperative interactions with calmodulins or calmodulin-like proteins. Recruits calmodulin proteins to microtubules, thus being a potential scaffold in cellular signaling and trafficking. May associate with nucleic acids and regulate gene expression at the transcriptional or post-transcriptional level.</text>
</comment>
<dbReference type="InterPro" id="IPR027417">
    <property type="entry name" value="P-loop_NTPase"/>
</dbReference>
<dbReference type="Proteomes" id="UP001162972">
    <property type="component" value="Chromosome 5"/>
</dbReference>
<proteinExistence type="inferred from homology"/>
<evidence type="ECO:0000313" key="4">
    <source>
        <dbReference type="EMBL" id="KAJ6413314.1"/>
    </source>
</evidence>
<dbReference type="PROSITE" id="PS50096">
    <property type="entry name" value="IQ"/>
    <property type="match status" value="2"/>
</dbReference>
<evidence type="ECO:0000313" key="5">
    <source>
        <dbReference type="Proteomes" id="UP001162972"/>
    </source>
</evidence>
<evidence type="ECO:0000256" key="3">
    <source>
        <dbReference type="ARBA" id="ARBA00045534"/>
    </source>
</evidence>
<dbReference type="Gene3D" id="1.20.5.190">
    <property type="match status" value="1"/>
</dbReference>
<dbReference type="AlphaFoldDB" id="A0AAD6K048"/>